<sequence length="102" mass="11313">METNILITCVAAVSGIVFGYLALQARVKGESKQSGIEVGQLKADIEYIKRSGDTTLLELRCLNKTVNNHADRLARVEESTKQAHLRINELREELGKDVSCKI</sequence>
<dbReference type="RefSeq" id="WP_080064773.1">
    <property type="nucleotide sequence ID" value="NZ_MZGX01000014.1"/>
</dbReference>
<evidence type="ECO:0000313" key="3">
    <source>
        <dbReference type="EMBL" id="OPX43861.1"/>
    </source>
</evidence>
<keyword evidence="1" id="KW-0175">Coiled coil</keyword>
<protein>
    <submittedName>
        <fullName evidence="3">Uncharacterized protein</fullName>
    </submittedName>
</protein>
<dbReference type="Proteomes" id="UP000191554">
    <property type="component" value="Unassembled WGS sequence"/>
</dbReference>
<keyword evidence="4" id="KW-1185">Reference proteome</keyword>
<feature type="transmembrane region" description="Helical" evidence="2">
    <location>
        <begin position="5"/>
        <end position="23"/>
    </location>
</feature>
<organism evidence="3 4">
    <name type="scientific">Ruminiclostridium hungatei</name>
    <name type="common">Clostridium hungatei</name>
    <dbReference type="NCBI Taxonomy" id="48256"/>
    <lineage>
        <taxon>Bacteria</taxon>
        <taxon>Bacillati</taxon>
        <taxon>Bacillota</taxon>
        <taxon>Clostridia</taxon>
        <taxon>Eubacteriales</taxon>
        <taxon>Oscillospiraceae</taxon>
        <taxon>Ruminiclostridium</taxon>
    </lineage>
</organism>
<gene>
    <name evidence="3" type="ORF">CLHUN_23430</name>
</gene>
<keyword evidence="2" id="KW-0812">Transmembrane</keyword>
<dbReference type="AlphaFoldDB" id="A0A1V4SKW4"/>
<evidence type="ECO:0000256" key="2">
    <source>
        <dbReference type="SAM" id="Phobius"/>
    </source>
</evidence>
<proteinExistence type="predicted"/>
<evidence type="ECO:0000256" key="1">
    <source>
        <dbReference type="SAM" id="Coils"/>
    </source>
</evidence>
<accession>A0A1V4SKW4</accession>
<name>A0A1V4SKW4_RUMHU</name>
<dbReference type="EMBL" id="MZGX01000014">
    <property type="protein sequence ID" value="OPX43861.1"/>
    <property type="molecule type" value="Genomic_DNA"/>
</dbReference>
<evidence type="ECO:0000313" key="4">
    <source>
        <dbReference type="Proteomes" id="UP000191554"/>
    </source>
</evidence>
<comment type="caution">
    <text evidence="3">The sequence shown here is derived from an EMBL/GenBank/DDBJ whole genome shotgun (WGS) entry which is preliminary data.</text>
</comment>
<dbReference type="STRING" id="48256.CLHUN_23430"/>
<keyword evidence="2" id="KW-0472">Membrane</keyword>
<keyword evidence="2" id="KW-1133">Transmembrane helix</keyword>
<reference evidence="3 4" key="1">
    <citation type="submission" date="2017-03" db="EMBL/GenBank/DDBJ databases">
        <title>Genome sequence of Clostridium hungatei DSM 14427.</title>
        <authorList>
            <person name="Poehlein A."/>
            <person name="Daniel R."/>
        </authorList>
    </citation>
    <scope>NUCLEOTIDE SEQUENCE [LARGE SCALE GENOMIC DNA]</scope>
    <source>
        <strain evidence="3 4">DSM 14427</strain>
    </source>
</reference>
<dbReference type="OrthoDB" id="2087365at2"/>
<feature type="coiled-coil region" evidence="1">
    <location>
        <begin position="59"/>
        <end position="93"/>
    </location>
</feature>